<accession>A0A7Y6IEW8</accession>
<dbReference type="AlphaFoldDB" id="A0A7Y6IEW8"/>
<proteinExistence type="predicted"/>
<reference evidence="2 3" key="1">
    <citation type="submission" date="2020-06" db="EMBL/GenBank/DDBJ databases">
        <title>Nonomuraea sp. SMC257, a novel actinomycete isolated from soil.</title>
        <authorList>
            <person name="Chanama M."/>
        </authorList>
    </citation>
    <scope>NUCLEOTIDE SEQUENCE [LARGE SCALE GENOMIC DNA]</scope>
    <source>
        <strain evidence="2 3">SMC257</strain>
    </source>
</reference>
<protein>
    <submittedName>
        <fullName evidence="2">Carbohydrate ABC transporter substrate-binding protein</fullName>
    </submittedName>
</protein>
<keyword evidence="1" id="KW-0732">Signal</keyword>
<comment type="caution">
    <text evidence="2">The sequence shown here is derived from an EMBL/GenBank/DDBJ whole genome shotgun (WGS) entry which is preliminary data.</text>
</comment>
<evidence type="ECO:0000313" key="2">
    <source>
        <dbReference type="EMBL" id="NUW36922.1"/>
    </source>
</evidence>
<dbReference type="PANTHER" id="PTHR43649:SF12">
    <property type="entry name" value="DIACETYLCHITOBIOSE BINDING PROTEIN DASA"/>
    <property type="match status" value="1"/>
</dbReference>
<feature type="signal peptide" evidence="1">
    <location>
        <begin position="1"/>
        <end position="25"/>
    </location>
</feature>
<dbReference type="RefSeq" id="WP_175594356.1">
    <property type="nucleotide sequence ID" value="NZ_JABWGN010000017.1"/>
</dbReference>
<dbReference type="SUPFAM" id="SSF53850">
    <property type="entry name" value="Periplasmic binding protein-like II"/>
    <property type="match status" value="1"/>
</dbReference>
<dbReference type="PANTHER" id="PTHR43649">
    <property type="entry name" value="ARABINOSE-BINDING PROTEIN-RELATED"/>
    <property type="match status" value="1"/>
</dbReference>
<feature type="chain" id="PRO_5030980696" evidence="1">
    <location>
        <begin position="26"/>
        <end position="429"/>
    </location>
</feature>
<dbReference type="Proteomes" id="UP000586042">
    <property type="component" value="Unassembled WGS sequence"/>
</dbReference>
<dbReference type="Gene3D" id="3.40.190.10">
    <property type="entry name" value="Periplasmic binding protein-like II"/>
    <property type="match status" value="2"/>
</dbReference>
<dbReference type="PROSITE" id="PS51257">
    <property type="entry name" value="PROKAR_LIPOPROTEIN"/>
    <property type="match status" value="1"/>
</dbReference>
<evidence type="ECO:0000313" key="3">
    <source>
        <dbReference type="Proteomes" id="UP000586042"/>
    </source>
</evidence>
<organism evidence="2 3">
    <name type="scientific">Nonomuraea montanisoli</name>
    <dbReference type="NCBI Taxonomy" id="2741721"/>
    <lineage>
        <taxon>Bacteria</taxon>
        <taxon>Bacillati</taxon>
        <taxon>Actinomycetota</taxon>
        <taxon>Actinomycetes</taxon>
        <taxon>Streptosporangiales</taxon>
        <taxon>Streptosporangiaceae</taxon>
        <taxon>Nonomuraea</taxon>
    </lineage>
</organism>
<sequence>MSLGSRKKMWTVAFLTAAVMTTASACGGGSGGDGGGSGDKVKIVFSYWGSDARQKLTEQALKKFEEKNPTIDVEGDFSNWDSYYEKLATKVAANDAPDVMSIEIRGLSEYAGRGALADLAGKVPSADLDQQVLSSGQVEGKQYAVPTGVNAFSMLANPSVLEKSKQKLPDDKTWTWDQWINLAKQISAGGGGAMGAEYNPNPAWLQIFAAQRGEKFYDGNKIGLSVDTIKAWWNISQQLIAAKAAPEPAKSAELLTAGPEQSLLATNAGAMGMWWSNQLNALSKASGQELELLRMPREKGAPSAGMFLQPAMYYTASAKSEHSAEAAKLIDFLVNDPDAASILLSDRGLPTNSKVLAAVKDKLPPVDQRTLAFIDEIKGELSPITAPPKGALQMEDILKRNTDEVLFGKTTPDAGAQKFLSEANAAIAG</sequence>
<evidence type="ECO:0000256" key="1">
    <source>
        <dbReference type="SAM" id="SignalP"/>
    </source>
</evidence>
<dbReference type="EMBL" id="JABWGN010000017">
    <property type="protein sequence ID" value="NUW36922.1"/>
    <property type="molecule type" value="Genomic_DNA"/>
</dbReference>
<dbReference type="InterPro" id="IPR006059">
    <property type="entry name" value="SBP"/>
</dbReference>
<keyword evidence="3" id="KW-1185">Reference proteome</keyword>
<dbReference type="InterPro" id="IPR050490">
    <property type="entry name" value="Bact_solute-bd_prot1"/>
</dbReference>
<dbReference type="Pfam" id="PF01547">
    <property type="entry name" value="SBP_bac_1"/>
    <property type="match status" value="1"/>
</dbReference>
<gene>
    <name evidence="2" type="ORF">HTZ77_36790</name>
</gene>
<name>A0A7Y6IEW8_9ACTN</name>